<dbReference type="InterPro" id="IPR007078">
    <property type="entry name" value="Haem_export_protD_CcmD"/>
</dbReference>
<evidence type="ECO:0000313" key="13">
    <source>
        <dbReference type="EMBL" id="WIY23601.1"/>
    </source>
</evidence>
<keyword evidence="6 12" id="KW-1003">Cell membrane</keyword>
<evidence type="ECO:0000256" key="9">
    <source>
        <dbReference type="ARBA" id="ARBA00022748"/>
    </source>
</evidence>
<dbReference type="RefSeq" id="WP_270919960.1">
    <property type="nucleotide sequence ID" value="NZ_CP127247.1"/>
</dbReference>
<evidence type="ECO:0000313" key="14">
    <source>
        <dbReference type="Proteomes" id="UP001238334"/>
    </source>
</evidence>
<sequence>MIPDLGKHADTVLSAYGASIVLLVLLVLFSVLRGRRVRAEMKKMEKRVTGNG</sequence>
<keyword evidence="10 12" id="KW-1133">Transmembrane helix</keyword>
<dbReference type="KEGG" id="ppso:QPJ95_13135"/>
<evidence type="ECO:0000256" key="12">
    <source>
        <dbReference type="RuleBase" id="RU363101"/>
    </source>
</evidence>
<dbReference type="Pfam" id="PF04995">
    <property type="entry name" value="CcmD"/>
    <property type="match status" value="1"/>
</dbReference>
<comment type="subcellular location">
    <subcellularLocation>
        <location evidence="2 12">Cell inner membrane</location>
        <topology evidence="2 12">Single-pass membrane protein</topology>
    </subcellularLocation>
</comment>
<keyword evidence="11 12" id="KW-0472">Membrane</keyword>
<name>A0A9Y2KX27_9RHOB</name>
<organism evidence="13 14">
    <name type="scientific">Parasedimentitalea psychrophila</name>
    <dbReference type="NCBI Taxonomy" id="2997337"/>
    <lineage>
        <taxon>Bacteria</taxon>
        <taxon>Pseudomonadati</taxon>
        <taxon>Pseudomonadota</taxon>
        <taxon>Alphaproteobacteria</taxon>
        <taxon>Rhodobacterales</taxon>
        <taxon>Paracoccaceae</taxon>
        <taxon>Parasedimentitalea</taxon>
    </lineage>
</organism>
<keyword evidence="7 12" id="KW-0997">Cell inner membrane</keyword>
<keyword evidence="5 12" id="KW-0813">Transport</keyword>
<dbReference type="GO" id="GO:0017004">
    <property type="term" value="P:cytochrome complex assembly"/>
    <property type="evidence" value="ECO:0007669"/>
    <property type="project" value="UniProtKB-KW"/>
</dbReference>
<evidence type="ECO:0000256" key="8">
    <source>
        <dbReference type="ARBA" id="ARBA00022692"/>
    </source>
</evidence>
<comment type="similarity">
    <text evidence="3 12">Belongs to the CcmD/CycX/HelD family.</text>
</comment>
<evidence type="ECO:0000256" key="3">
    <source>
        <dbReference type="ARBA" id="ARBA00008741"/>
    </source>
</evidence>
<dbReference type="NCBIfam" id="TIGR03141">
    <property type="entry name" value="cytochro_ccmD"/>
    <property type="match status" value="1"/>
</dbReference>
<keyword evidence="8 12" id="KW-0812">Transmembrane</keyword>
<dbReference type="GO" id="GO:0015886">
    <property type="term" value="P:heme transport"/>
    <property type="evidence" value="ECO:0007669"/>
    <property type="project" value="InterPro"/>
</dbReference>
<gene>
    <name evidence="13" type="primary">ccmD</name>
    <name evidence="13" type="ORF">QPJ95_13135</name>
</gene>
<protein>
    <recommendedName>
        <fullName evidence="4 12">Heme exporter protein D</fullName>
    </recommendedName>
</protein>
<reference evidence="13 14" key="1">
    <citation type="submission" date="2023-06" db="EMBL/GenBank/DDBJ databases">
        <title>Parasedimentitalea psychrophila sp. nov., a psychrophilic bacterium isolated from deep-sea sediment.</title>
        <authorList>
            <person name="Li A."/>
        </authorList>
    </citation>
    <scope>NUCLEOTIDE SEQUENCE [LARGE SCALE GENOMIC DNA]</scope>
    <source>
        <strain evidence="13 14">QS115</strain>
    </source>
</reference>
<evidence type="ECO:0000256" key="5">
    <source>
        <dbReference type="ARBA" id="ARBA00022448"/>
    </source>
</evidence>
<evidence type="ECO:0000256" key="7">
    <source>
        <dbReference type="ARBA" id="ARBA00022519"/>
    </source>
</evidence>
<dbReference type="Proteomes" id="UP001238334">
    <property type="component" value="Chromosome"/>
</dbReference>
<comment type="function">
    <text evidence="1 12">Required for the export of heme to the periplasm for the biogenesis of c-type cytochromes.</text>
</comment>
<feature type="transmembrane region" description="Helical" evidence="12">
    <location>
        <begin position="12"/>
        <end position="32"/>
    </location>
</feature>
<evidence type="ECO:0000256" key="4">
    <source>
        <dbReference type="ARBA" id="ARBA00016461"/>
    </source>
</evidence>
<dbReference type="AlphaFoldDB" id="A0A9Y2KX27"/>
<keyword evidence="14" id="KW-1185">Reference proteome</keyword>
<evidence type="ECO:0000256" key="2">
    <source>
        <dbReference type="ARBA" id="ARBA00004377"/>
    </source>
</evidence>
<evidence type="ECO:0000256" key="11">
    <source>
        <dbReference type="ARBA" id="ARBA00023136"/>
    </source>
</evidence>
<evidence type="ECO:0000256" key="10">
    <source>
        <dbReference type="ARBA" id="ARBA00022989"/>
    </source>
</evidence>
<evidence type="ECO:0000256" key="1">
    <source>
        <dbReference type="ARBA" id="ARBA00002442"/>
    </source>
</evidence>
<dbReference type="EMBL" id="CP127247">
    <property type="protein sequence ID" value="WIY23601.1"/>
    <property type="molecule type" value="Genomic_DNA"/>
</dbReference>
<keyword evidence="9 12" id="KW-0201">Cytochrome c-type biogenesis</keyword>
<proteinExistence type="inferred from homology"/>
<evidence type="ECO:0000256" key="6">
    <source>
        <dbReference type="ARBA" id="ARBA00022475"/>
    </source>
</evidence>
<accession>A0A9Y2KX27</accession>
<dbReference type="GO" id="GO:0005886">
    <property type="term" value="C:plasma membrane"/>
    <property type="evidence" value="ECO:0007669"/>
    <property type="project" value="UniProtKB-SubCell"/>
</dbReference>